<dbReference type="Pfam" id="PF10205">
    <property type="entry name" value="KLRAQ"/>
    <property type="match status" value="1"/>
</dbReference>
<keyword evidence="1" id="KW-0175">Coiled coil</keyword>
<evidence type="ECO:0000259" key="3">
    <source>
        <dbReference type="SMART" id="SM01254"/>
    </source>
</evidence>
<protein>
    <recommendedName>
        <fullName evidence="3">Protein phosphatase 1 regulatory subunit 21 N-terminal domain-containing protein</fullName>
    </recommendedName>
</protein>
<evidence type="ECO:0000256" key="2">
    <source>
        <dbReference type="SAM" id="MobiDB-lite"/>
    </source>
</evidence>
<dbReference type="SMART" id="SM01254">
    <property type="entry name" value="KLRAQ"/>
    <property type="match status" value="1"/>
</dbReference>
<feature type="coiled-coil region" evidence="1">
    <location>
        <begin position="685"/>
        <end position="744"/>
    </location>
</feature>
<dbReference type="PANTHER" id="PTHR21448">
    <property type="entry name" value="SMOOTH MUSCLE MYOSIN HEAVY CHAIN-RELATED"/>
    <property type="match status" value="1"/>
</dbReference>
<feature type="compositionally biased region" description="Polar residues" evidence="2">
    <location>
        <begin position="570"/>
        <end position="581"/>
    </location>
</feature>
<organism evidence="4 5">
    <name type="scientific">Basidiobolus ranarum</name>
    <dbReference type="NCBI Taxonomy" id="34480"/>
    <lineage>
        <taxon>Eukaryota</taxon>
        <taxon>Fungi</taxon>
        <taxon>Fungi incertae sedis</taxon>
        <taxon>Zoopagomycota</taxon>
        <taxon>Entomophthoromycotina</taxon>
        <taxon>Basidiobolomycetes</taxon>
        <taxon>Basidiobolales</taxon>
        <taxon>Basidiobolaceae</taxon>
        <taxon>Basidiobolus</taxon>
    </lineage>
</organism>
<dbReference type="InterPro" id="IPR049372">
    <property type="entry name" value="PPP1R21_C"/>
</dbReference>
<feature type="domain" description="Protein phosphatase 1 regulatory subunit 21 N-terminal" evidence="3">
    <location>
        <begin position="24"/>
        <end position="139"/>
    </location>
</feature>
<feature type="coiled-coil region" evidence="1">
    <location>
        <begin position="72"/>
        <end position="220"/>
    </location>
</feature>
<reference evidence="4 5" key="1">
    <citation type="submission" date="2023-04" db="EMBL/GenBank/DDBJ databases">
        <title>Genome of Basidiobolus ranarum AG-B5.</title>
        <authorList>
            <person name="Stajich J.E."/>
            <person name="Carter-House D."/>
            <person name="Gryganskyi A."/>
        </authorList>
    </citation>
    <scope>NUCLEOTIDE SEQUENCE [LARGE SCALE GENOMIC DNA]</scope>
    <source>
        <strain evidence="4 5">AG-B5</strain>
    </source>
</reference>
<evidence type="ECO:0000256" key="1">
    <source>
        <dbReference type="SAM" id="Coils"/>
    </source>
</evidence>
<evidence type="ECO:0000313" key="4">
    <source>
        <dbReference type="EMBL" id="KAK9719840.1"/>
    </source>
</evidence>
<comment type="caution">
    <text evidence="4">The sequence shown here is derived from an EMBL/GenBank/DDBJ whole genome shotgun (WGS) entry which is preliminary data.</text>
</comment>
<dbReference type="PANTHER" id="PTHR21448:SF0">
    <property type="entry name" value="PROTEIN PHOSPHATASE 1 REGULATORY SUBUNIT 21"/>
    <property type="match status" value="1"/>
</dbReference>
<accession>A0ABR2W5C8</accession>
<proteinExistence type="predicted"/>
<keyword evidence="5" id="KW-1185">Reference proteome</keyword>
<dbReference type="InterPro" id="IPR040024">
    <property type="entry name" value="PPP1R21"/>
</dbReference>
<evidence type="ECO:0000313" key="5">
    <source>
        <dbReference type="Proteomes" id="UP001479436"/>
    </source>
</evidence>
<sequence>MTDGPLSMNESVISSGEELSERYQKLFHEYSRIKAQHSVLKKAILKEQNQNVALAVDNKSKEQELRKILQQLDTLNFHNQRLTKRIEDLQKNGSPKLSGQWLLRASAKKELEKQRITLEATTLDLQSKIEENENLHKEIYEIHSLYTEQLNVYQKKVDELEKERNSLNEEINQSQMMNENSILALKSQKKDAELEIKKIKEDLDRTRENLTSVKEDIMRRSKMQIEQVVVVKQLIVTLNQYDQLYQQLFAHSPKPGYKAIFYQCSSLWTSLRDSSRLVQESLDPQNNMGSENSTFEEYLINEHLSVSHDDQKNSMDVFCTPANVLLAVQSVLSIYDKLLRVACENLIEATILDWQSGNFERISLKCTSDEFSELAREINSKVKAGAGTIAIEDEERVNLIRKLIAVRIDVEGYIKSIEQNPDEVKESPHYTLLKVLNENSEHLNGIVQSILLANFNPVETNGKNHTSSPSIGKGFEESFEECLSYHHILVSRLSVLQTEVSQLISISLDLHRKYDQLQQDSTIQRDKNIQLESEVNNLKSIIANYENPESPDQAVEPEEQIELVTVEASTQTTEVSQNDELQSAEEVVTNGAEEESVLSTDSKPKEIETGSTHTPSPERQIELPENLAESKVVNGSLPTMASNDLNPDQMSREDLIKRHYEGKLAQLLERTQYADSQALRMRKVCQDLAKKLEASESEKKTLLEELNQAKQQISRVQDELRTTEENYKSQLDMMTEHIAQLSANVENIPQ</sequence>
<dbReference type="EMBL" id="JASJQH010007034">
    <property type="protein sequence ID" value="KAK9719840.1"/>
    <property type="molecule type" value="Genomic_DNA"/>
</dbReference>
<name>A0ABR2W5C8_9FUNG</name>
<dbReference type="Proteomes" id="UP001479436">
    <property type="component" value="Unassembled WGS sequence"/>
</dbReference>
<dbReference type="Pfam" id="PF21636">
    <property type="entry name" value="PPP1R21_C"/>
    <property type="match status" value="1"/>
</dbReference>
<dbReference type="InterPro" id="IPR019343">
    <property type="entry name" value="PPP1R21_N"/>
</dbReference>
<gene>
    <name evidence="4" type="ORF">K7432_004548</name>
</gene>
<feature type="region of interest" description="Disordered" evidence="2">
    <location>
        <begin position="570"/>
        <end position="620"/>
    </location>
</feature>